<dbReference type="SUPFAM" id="SSF52374">
    <property type="entry name" value="Nucleotidylyl transferase"/>
    <property type="match status" value="1"/>
</dbReference>
<protein>
    <submittedName>
        <fullName evidence="1">Uncharacterized protein</fullName>
    </submittedName>
</protein>
<dbReference type="Gene3D" id="3.40.50.620">
    <property type="entry name" value="HUPs"/>
    <property type="match status" value="1"/>
</dbReference>
<evidence type="ECO:0000313" key="2">
    <source>
        <dbReference type="Proteomes" id="UP001165060"/>
    </source>
</evidence>
<sequence length="116" mass="12424">MCKIFSTNSRTIAGLRPFKPFLTAVPSDNPFPIFSVQERALSVLSIAGVSDVVVGAPPVPTPELLDSLGVSVLCVDARPREPLFQFPDLTEAAMGVTVQRVESAAGASEWEVLQRL</sequence>
<dbReference type="Proteomes" id="UP001165060">
    <property type="component" value="Unassembled WGS sequence"/>
</dbReference>
<name>A0ABQ6M5B5_9STRA</name>
<evidence type="ECO:0000313" key="1">
    <source>
        <dbReference type="EMBL" id="GMI19753.1"/>
    </source>
</evidence>
<accession>A0ABQ6M5B5</accession>
<reference evidence="1 2" key="1">
    <citation type="journal article" date="2023" name="Commun. Biol.">
        <title>Genome analysis of Parmales, the sister group of diatoms, reveals the evolutionary specialization of diatoms from phago-mixotrophs to photoautotrophs.</title>
        <authorList>
            <person name="Ban H."/>
            <person name="Sato S."/>
            <person name="Yoshikawa S."/>
            <person name="Yamada K."/>
            <person name="Nakamura Y."/>
            <person name="Ichinomiya M."/>
            <person name="Sato N."/>
            <person name="Blanc-Mathieu R."/>
            <person name="Endo H."/>
            <person name="Kuwata A."/>
            <person name="Ogata H."/>
        </authorList>
    </citation>
    <scope>NUCLEOTIDE SEQUENCE [LARGE SCALE GENOMIC DNA]</scope>
</reference>
<dbReference type="InterPro" id="IPR014729">
    <property type="entry name" value="Rossmann-like_a/b/a_fold"/>
</dbReference>
<organism evidence="1 2">
    <name type="scientific">Tetraparma gracilis</name>
    <dbReference type="NCBI Taxonomy" id="2962635"/>
    <lineage>
        <taxon>Eukaryota</taxon>
        <taxon>Sar</taxon>
        <taxon>Stramenopiles</taxon>
        <taxon>Ochrophyta</taxon>
        <taxon>Bolidophyceae</taxon>
        <taxon>Parmales</taxon>
        <taxon>Triparmaceae</taxon>
        <taxon>Tetraparma</taxon>
    </lineage>
</organism>
<dbReference type="EMBL" id="BRYB01002452">
    <property type="protein sequence ID" value="GMI19753.1"/>
    <property type="molecule type" value="Genomic_DNA"/>
</dbReference>
<gene>
    <name evidence="1" type="ORF">TeGR_g10354</name>
</gene>
<keyword evidence="2" id="KW-1185">Reference proteome</keyword>
<proteinExistence type="predicted"/>
<comment type="caution">
    <text evidence="1">The sequence shown here is derived from an EMBL/GenBank/DDBJ whole genome shotgun (WGS) entry which is preliminary data.</text>
</comment>